<proteinExistence type="inferred from homology"/>
<dbReference type="SUPFAM" id="SSF82866">
    <property type="entry name" value="Multidrug efflux transporter AcrB transmembrane domain"/>
    <property type="match status" value="1"/>
</dbReference>
<keyword evidence="3 10" id="KW-1003">Cell membrane</keyword>
<keyword evidence="2 10" id="KW-0813">Transport</keyword>
<evidence type="ECO:0000256" key="6">
    <source>
        <dbReference type="ARBA" id="ARBA00022927"/>
    </source>
</evidence>
<dbReference type="InterPro" id="IPR022645">
    <property type="entry name" value="SecD/SecF_bac"/>
</dbReference>
<dbReference type="Gene3D" id="1.20.1640.10">
    <property type="entry name" value="Multidrug efflux transporter AcrB transmembrane domain"/>
    <property type="match status" value="1"/>
</dbReference>
<dbReference type="InterPro" id="IPR022646">
    <property type="entry name" value="SecD/SecF_CS"/>
</dbReference>
<evidence type="ECO:0000313" key="13">
    <source>
        <dbReference type="Proteomes" id="UP000229317"/>
    </source>
</evidence>
<feature type="transmembrane region" description="Helical" evidence="10">
    <location>
        <begin position="12"/>
        <end position="31"/>
    </location>
</feature>
<keyword evidence="4" id="KW-0997">Cell inner membrane</keyword>
<sequence>MIPIIHNRRIFFIISGIFVGASILALIFWGLKLGIDFTGGSLMQIEFKNERPSISATQDKLKDLGLGNISTQPIGDKGYILKFKDVNEEIHQKILSELGVPAEAEEKSFESVGPVIGQELKSRSLWAIGGVLLMIIIYIAYAFRKVSRPVASWRYGVAAILALLHDVTIPTGLFVVLGHFLEAEAGLLFVTAILTILGFSVHDTIVVFDRIRENLRKGGSGDFENTVEASINQTIGRSITTSLVVIFTLFSIYLFGGETTKYFSLILLIGVFFGTYSSIFIASSLLVSWERLRQKRLTAKK</sequence>
<dbReference type="InterPro" id="IPR005665">
    <property type="entry name" value="SecF_bac"/>
</dbReference>
<dbReference type="GO" id="GO:0043952">
    <property type="term" value="P:protein transport by the Sec complex"/>
    <property type="evidence" value="ECO:0007669"/>
    <property type="project" value="UniProtKB-UniRule"/>
</dbReference>
<evidence type="ECO:0000256" key="5">
    <source>
        <dbReference type="ARBA" id="ARBA00022692"/>
    </source>
</evidence>
<organism evidence="12 13">
    <name type="scientific">Candidatus Portnoybacteria bacterium CG11_big_fil_rev_8_21_14_0_20_40_15</name>
    <dbReference type="NCBI Taxonomy" id="1974817"/>
    <lineage>
        <taxon>Bacteria</taxon>
        <taxon>Candidatus Portnoyibacteriota</taxon>
    </lineage>
</organism>
<dbReference type="PROSITE" id="PS50156">
    <property type="entry name" value="SSD"/>
    <property type="match status" value="1"/>
</dbReference>
<dbReference type="NCBIfam" id="TIGR00966">
    <property type="entry name" value="transloc_SecF"/>
    <property type="match status" value="1"/>
</dbReference>
<dbReference type="PANTHER" id="PTHR30081:SF8">
    <property type="entry name" value="PROTEIN TRANSLOCASE SUBUNIT SECF"/>
    <property type="match status" value="1"/>
</dbReference>
<dbReference type="GO" id="GO:0015450">
    <property type="term" value="F:protein-transporting ATPase activity"/>
    <property type="evidence" value="ECO:0007669"/>
    <property type="project" value="InterPro"/>
</dbReference>
<feature type="transmembrane region" description="Helical" evidence="10">
    <location>
        <begin position="187"/>
        <end position="208"/>
    </location>
</feature>
<evidence type="ECO:0000313" key="12">
    <source>
        <dbReference type="EMBL" id="PIQ75079.1"/>
    </source>
</evidence>
<dbReference type="EMBL" id="PCVO01000048">
    <property type="protein sequence ID" value="PIQ75079.1"/>
    <property type="molecule type" value="Genomic_DNA"/>
</dbReference>
<keyword evidence="6 10" id="KW-0653">Protein transport</keyword>
<comment type="similarity">
    <text evidence="10">Belongs to the SecD/SecF family. SecF subfamily.</text>
</comment>
<keyword evidence="7 10" id="KW-1133">Transmembrane helix</keyword>
<evidence type="ECO:0000256" key="1">
    <source>
        <dbReference type="ARBA" id="ARBA00004651"/>
    </source>
</evidence>
<dbReference type="PANTHER" id="PTHR30081">
    <property type="entry name" value="PROTEIN-EXPORT MEMBRANE PROTEIN SEC"/>
    <property type="match status" value="1"/>
</dbReference>
<dbReference type="InterPro" id="IPR022813">
    <property type="entry name" value="SecD/SecF_arch_bac"/>
</dbReference>
<feature type="domain" description="SSD" evidence="11">
    <location>
        <begin position="124"/>
        <end position="288"/>
    </location>
</feature>
<feature type="transmembrane region" description="Helical" evidence="10">
    <location>
        <begin position="155"/>
        <end position="181"/>
    </location>
</feature>
<gene>
    <name evidence="10 12" type="primary">secF</name>
    <name evidence="12" type="ORF">COV84_03235</name>
</gene>
<comment type="subunit">
    <text evidence="10">Forms a complex with SecD. Part of the essential Sec protein translocation apparatus which comprises SecA, SecYEG and auxiliary proteins SecDF. Other proteins may also be involved.</text>
</comment>
<dbReference type="Pfam" id="PF07549">
    <property type="entry name" value="Sec_GG"/>
    <property type="match status" value="1"/>
</dbReference>
<dbReference type="Proteomes" id="UP000229317">
    <property type="component" value="Unassembled WGS sequence"/>
</dbReference>
<dbReference type="HAMAP" id="MF_01464_B">
    <property type="entry name" value="SecF_B"/>
    <property type="match status" value="1"/>
</dbReference>
<accession>A0A2H0KSF1</accession>
<evidence type="ECO:0000259" key="11">
    <source>
        <dbReference type="PROSITE" id="PS50156"/>
    </source>
</evidence>
<dbReference type="GO" id="GO:0006605">
    <property type="term" value="P:protein targeting"/>
    <property type="evidence" value="ECO:0007669"/>
    <property type="project" value="UniProtKB-UniRule"/>
</dbReference>
<evidence type="ECO:0000256" key="9">
    <source>
        <dbReference type="ARBA" id="ARBA00023136"/>
    </source>
</evidence>
<dbReference type="AlphaFoldDB" id="A0A2H0KSF1"/>
<protein>
    <recommendedName>
        <fullName evidence="10">Protein-export membrane protein SecF</fullName>
    </recommendedName>
</protein>
<feature type="transmembrane region" description="Helical" evidence="10">
    <location>
        <begin position="124"/>
        <end position="143"/>
    </location>
</feature>
<evidence type="ECO:0000256" key="8">
    <source>
        <dbReference type="ARBA" id="ARBA00023010"/>
    </source>
</evidence>
<evidence type="ECO:0000256" key="10">
    <source>
        <dbReference type="HAMAP-Rule" id="MF_01464"/>
    </source>
</evidence>
<comment type="caution">
    <text evidence="12">The sequence shown here is derived from an EMBL/GenBank/DDBJ whole genome shotgun (WGS) entry which is preliminary data.</text>
</comment>
<comment type="subcellular location">
    <subcellularLocation>
        <location evidence="1 10">Cell membrane</location>
        <topology evidence="1 10">Multi-pass membrane protein</topology>
    </subcellularLocation>
</comment>
<comment type="function">
    <text evidence="10">Part of the Sec protein translocase complex. Interacts with the SecYEG preprotein conducting channel. SecDF uses the proton motive force (PMF) to complete protein translocation after the ATP-dependent function of SecA.</text>
</comment>
<name>A0A2H0KSF1_9BACT</name>
<evidence type="ECO:0000256" key="3">
    <source>
        <dbReference type="ARBA" id="ARBA00022475"/>
    </source>
</evidence>
<dbReference type="GO" id="GO:0065002">
    <property type="term" value="P:intracellular protein transmembrane transport"/>
    <property type="evidence" value="ECO:0007669"/>
    <property type="project" value="UniProtKB-UniRule"/>
</dbReference>
<keyword evidence="9 10" id="KW-0472">Membrane</keyword>
<dbReference type="InterPro" id="IPR000731">
    <property type="entry name" value="SSD"/>
</dbReference>
<evidence type="ECO:0000256" key="4">
    <source>
        <dbReference type="ARBA" id="ARBA00022519"/>
    </source>
</evidence>
<dbReference type="Pfam" id="PF02355">
    <property type="entry name" value="SecD_SecF_C"/>
    <property type="match status" value="1"/>
</dbReference>
<dbReference type="GO" id="GO:0005886">
    <property type="term" value="C:plasma membrane"/>
    <property type="evidence" value="ECO:0007669"/>
    <property type="project" value="UniProtKB-SubCell"/>
</dbReference>
<dbReference type="PRINTS" id="PR01755">
    <property type="entry name" value="SECFTRNLCASE"/>
</dbReference>
<keyword evidence="5 10" id="KW-0812">Transmembrane</keyword>
<feature type="transmembrane region" description="Helical" evidence="10">
    <location>
        <begin position="239"/>
        <end position="256"/>
    </location>
</feature>
<evidence type="ECO:0000256" key="2">
    <source>
        <dbReference type="ARBA" id="ARBA00022448"/>
    </source>
</evidence>
<keyword evidence="8 10" id="KW-0811">Translocation</keyword>
<reference evidence="12 13" key="1">
    <citation type="submission" date="2017-09" db="EMBL/GenBank/DDBJ databases">
        <title>Depth-based differentiation of microbial function through sediment-hosted aquifers and enrichment of novel symbionts in the deep terrestrial subsurface.</title>
        <authorList>
            <person name="Probst A.J."/>
            <person name="Ladd B."/>
            <person name="Jarett J.K."/>
            <person name="Geller-Mcgrath D.E."/>
            <person name="Sieber C.M."/>
            <person name="Emerson J.B."/>
            <person name="Anantharaman K."/>
            <person name="Thomas B.C."/>
            <person name="Malmstrom R."/>
            <person name="Stieglmeier M."/>
            <person name="Klingl A."/>
            <person name="Woyke T."/>
            <person name="Ryan C.M."/>
            <person name="Banfield J.F."/>
        </authorList>
    </citation>
    <scope>NUCLEOTIDE SEQUENCE [LARGE SCALE GENOMIC DNA]</scope>
    <source>
        <strain evidence="12">CG11_big_fil_rev_8_21_14_0_20_40_15</strain>
    </source>
</reference>
<dbReference type="InterPro" id="IPR048634">
    <property type="entry name" value="SecD_SecF_C"/>
</dbReference>
<feature type="transmembrane region" description="Helical" evidence="10">
    <location>
        <begin position="262"/>
        <end position="287"/>
    </location>
</feature>
<evidence type="ECO:0000256" key="7">
    <source>
        <dbReference type="ARBA" id="ARBA00022989"/>
    </source>
</evidence>